<evidence type="ECO:0000256" key="1">
    <source>
        <dbReference type="ARBA" id="ARBA00010406"/>
    </source>
</evidence>
<dbReference type="GO" id="GO:0004748">
    <property type="term" value="F:ribonucleoside-diphosphate reductase activity, thioredoxin disulfide as acceptor"/>
    <property type="evidence" value="ECO:0000318"/>
    <property type="project" value="GO_Central"/>
</dbReference>
<dbReference type="NCBIfam" id="TIGR02506">
    <property type="entry name" value="NrdE_NrdA"/>
    <property type="match status" value="1"/>
</dbReference>
<dbReference type="GeneID" id="3920987"/>
<dbReference type="PaxDb" id="1280-SAXN108_0798"/>
<dbReference type="eggNOG" id="COG0209">
    <property type="taxonomic scope" value="Bacteria"/>
</dbReference>
<evidence type="ECO:0000256" key="4">
    <source>
        <dbReference type="ARBA" id="ARBA00022741"/>
    </source>
</evidence>
<keyword evidence="3" id="KW-0021">Allosteric enzyme</keyword>
<dbReference type="HOGENOM" id="CLU_000404_4_1_9"/>
<dbReference type="KEGG" id="sao:SAOUHSC_00742"/>
<dbReference type="PANTHER" id="PTHR11573:SF30">
    <property type="entry name" value="RIBONUCLEOSIDE-DIPHOSPHATE REDUCTASE 2 SUBUNIT ALPHA"/>
    <property type="match status" value="1"/>
</dbReference>
<evidence type="ECO:0000313" key="13">
    <source>
        <dbReference type="Proteomes" id="UP000008816"/>
    </source>
</evidence>
<name>Q2G078_STAA8</name>
<keyword evidence="6 10" id="KW-0560">Oxidoreductase</keyword>
<dbReference type="PANTHER" id="PTHR11573">
    <property type="entry name" value="RIBONUCLEOSIDE-DIPHOSPHATE REDUCTASE LARGE CHAIN"/>
    <property type="match status" value="1"/>
</dbReference>
<accession>Q2G078</accession>
<dbReference type="InterPro" id="IPR013509">
    <property type="entry name" value="RNR_lsu_N"/>
</dbReference>
<keyword evidence="5" id="KW-0067">ATP-binding</keyword>
<dbReference type="GO" id="GO:0009263">
    <property type="term" value="P:deoxyribonucleotide biosynthetic process"/>
    <property type="evidence" value="ECO:0000318"/>
    <property type="project" value="GO_Central"/>
</dbReference>
<dbReference type="EC" id="1.17.4.1" evidence="2 10"/>
<evidence type="ECO:0000313" key="12">
    <source>
        <dbReference type="EMBL" id="ABD29875.1"/>
    </source>
</evidence>
<evidence type="ECO:0000259" key="11">
    <source>
        <dbReference type="PROSITE" id="PS00089"/>
    </source>
</evidence>
<dbReference type="GO" id="GO:0005524">
    <property type="term" value="F:ATP binding"/>
    <property type="evidence" value="ECO:0000318"/>
    <property type="project" value="GO_Central"/>
</dbReference>
<dbReference type="RefSeq" id="YP_499302.1">
    <property type="nucleotide sequence ID" value="NC_007795.1"/>
</dbReference>
<protein>
    <recommendedName>
        <fullName evidence="2 10">Ribonucleoside-diphosphate reductase</fullName>
        <ecNumber evidence="2 10">1.17.4.1</ecNumber>
    </recommendedName>
</protein>
<dbReference type="Pfam" id="PF08343">
    <property type="entry name" value="RNR_N"/>
    <property type="match status" value="1"/>
</dbReference>
<evidence type="ECO:0000256" key="3">
    <source>
        <dbReference type="ARBA" id="ARBA00022533"/>
    </source>
</evidence>
<dbReference type="InterPro" id="IPR013554">
    <property type="entry name" value="RNR_N"/>
</dbReference>
<organism evidence="12 13">
    <name type="scientific">Staphylococcus aureus (strain NCTC 8325 / PS 47)</name>
    <dbReference type="NCBI Taxonomy" id="93061"/>
    <lineage>
        <taxon>Bacteria</taxon>
        <taxon>Bacillati</taxon>
        <taxon>Bacillota</taxon>
        <taxon>Bacilli</taxon>
        <taxon>Bacillales</taxon>
        <taxon>Staphylococcaceae</taxon>
        <taxon>Staphylococcus</taxon>
    </lineage>
</organism>
<dbReference type="UniPathway" id="UPA00326"/>
<dbReference type="SUPFAM" id="SSF51998">
    <property type="entry name" value="PFL-like glycyl radical enzymes"/>
    <property type="match status" value="1"/>
</dbReference>
<gene>
    <name evidence="12" type="ordered locus">SAOUHSC_00742</name>
</gene>
<dbReference type="InterPro" id="IPR000788">
    <property type="entry name" value="RNR_lg_C"/>
</dbReference>
<dbReference type="Pfam" id="PF02867">
    <property type="entry name" value="Ribonuc_red_lgC"/>
    <property type="match status" value="1"/>
</dbReference>
<dbReference type="AlphaFoldDB" id="Q2G078"/>
<dbReference type="InterPro" id="IPR008926">
    <property type="entry name" value="RNR_R1-su_N"/>
</dbReference>
<dbReference type="RefSeq" id="WP_001801350.1">
    <property type="nucleotide sequence ID" value="NC_007795.1"/>
</dbReference>
<keyword evidence="8" id="KW-1015">Disulfide bond</keyword>
<evidence type="ECO:0000256" key="5">
    <source>
        <dbReference type="ARBA" id="ARBA00022840"/>
    </source>
</evidence>
<evidence type="ECO:0000256" key="2">
    <source>
        <dbReference type="ARBA" id="ARBA00012274"/>
    </source>
</evidence>
<keyword evidence="7 10" id="KW-0215">Deoxyribonucleotide synthesis</keyword>
<evidence type="ECO:0000256" key="6">
    <source>
        <dbReference type="ARBA" id="ARBA00023002"/>
    </source>
</evidence>
<keyword evidence="4" id="KW-0547">Nucleotide-binding</keyword>
<dbReference type="GO" id="GO:0005971">
    <property type="term" value="C:ribonucleoside-diphosphate reductase complex"/>
    <property type="evidence" value="ECO:0000318"/>
    <property type="project" value="GO_Central"/>
</dbReference>
<dbReference type="Gene3D" id="1.10.1650.20">
    <property type="match status" value="1"/>
</dbReference>
<dbReference type="InterPro" id="IPR026459">
    <property type="entry name" value="RNR_1b_NrdE"/>
</dbReference>
<feature type="domain" description="Ribonucleotide reductase large subunit" evidence="11">
    <location>
        <begin position="579"/>
        <end position="601"/>
    </location>
</feature>
<comment type="similarity">
    <text evidence="1 10">Belongs to the ribonucleoside diphosphate reductase large chain family.</text>
</comment>
<evidence type="ECO:0000256" key="9">
    <source>
        <dbReference type="ARBA" id="ARBA00047754"/>
    </source>
</evidence>
<dbReference type="OrthoDB" id="9762933at2"/>
<evidence type="ECO:0000256" key="7">
    <source>
        <dbReference type="ARBA" id="ARBA00023116"/>
    </source>
</evidence>
<dbReference type="SUPFAM" id="SSF48168">
    <property type="entry name" value="R1 subunit of ribonucleotide reductase, N-terminal domain"/>
    <property type="match status" value="1"/>
</dbReference>
<dbReference type="EMBL" id="CP000253">
    <property type="protein sequence ID" value="ABD29875.1"/>
    <property type="molecule type" value="Genomic_DNA"/>
</dbReference>
<dbReference type="PRINTS" id="PR01183">
    <property type="entry name" value="RIBORDTASEM1"/>
</dbReference>
<dbReference type="PROSITE" id="PS00089">
    <property type="entry name" value="RIBORED_LARGE"/>
    <property type="match status" value="1"/>
</dbReference>
<reference evidence="13" key="1">
    <citation type="book" date="2006" name="Gram positive pathogens, 2nd edition" publisher="ASM Press" city="Washington D.C">
        <title>The Staphylococcus aureus NCTC 8325 genome.</title>
        <editorList>
            <person name="Fischetti V."/>
            <person name="Novick R."/>
            <person name="Ferretti J."/>
            <person name="Portnoy D."/>
            <person name="Rood J."/>
        </editorList>
        <authorList>
            <person name="Gillaspy A.F."/>
            <person name="Worrell V."/>
            <person name="Orvis J."/>
            <person name="Roe B.A."/>
            <person name="Dyer D.W."/>
            <person name="Iandolo J.J."/>
        </authorList>
    </citation>
    <scope>NUCLEOTIDE SEQUENCE [LARGE SCALE GENOMIC DNA]</scope>
    <source>
        <strain evidence="13">NCTC 8325 / PS 47</strain>
    </source>
</reference>
<comment type="catalytic activity">
    <reaction evidence="9 10">
        <text>a 2'-deoxyribonucleoside 5'-diphosphate + [thioredoxin]-disulfide + H2O = a ribonucleoside 5'-diphosphate + [thioredoxin]-dithiol</text>
        <dbReference type="Rhea" id="RHEA:23252"/>
        <dbReference type="Rhea" id="RHEA-COMP:10698"/>
        <dbReference type="Rhea" id="RHEA-COMP:10700"/>
        <dbReference type="ChEBI" id="CHEBI:15377"/>
        <dbReference type="ChEBI" id="CHEBI:29950"/>
        <dbReference type="ChEBI" id="CHEBI:50058"/>
        <dbReference type="ChEBI" id="CHEBI:57930"/>
        <dbReference type="ChEBI" id="CHEBI:73316"/>
        <dbReference type="EC" id="1.17.4.1"/>
    </reaction>
</comment>
<keyword evidence="13" id="KW-1185">Reference proteome</keyword>
<dbReference type="PATRIC" id="fig|93061.5.peg.671"/>
<dbReference type="NCBIfam" id="TIGR04170">
    <property type="entry name" value="RNR_1b_NrdE"/>
    <property type="match status" value="1"/>
</dbReference>
<comment type="function">
    <text evidence="10">Provides the precursors necessary for DNA synthesis. Catalyzes the biosynthesis of deoxyribonucleotides from the corresponding ribonucleotides.</text>
</comment>
<dbReference type="STRING" id="93061.SAOUHSC_00742"/>
<sequence length="721" mass="82605">MSYMEKTKTLLNLRTRWVILMKTMEEKKYNHIELNNEVTKRREDGFFSLEKDQEALVAYLEEVKDKTIFFDTEIERLRYLVDNDFYFNVFDIYSEADLIEITDYAKSIPFNFASYMSASKFFKDYALKTNDKSQYLEDYNQHVAIVALYLANGNKAQAKQFISAMVEQRYQPATPTFLNAGRARRGELVSCFLLEVDDSLNSINFIDSTAKQLSKIGGGVAINLSKLRARGEAIKGIKGVAKGVLPIAKSLEGGFSYADQLGQRPGAGAVYLNIFHYDVEEFLDTKKVNADEDLRLSTISTGLIVPSKFFDLAKEGKDFYMFAPHTVKEEYGVTLDDIDLEKYYDDMVANPNVEKKKKNAREMLNLIAQTQLQSGYPYLMFKDNANRVHPNSNIGQIKMSNLCTEIFQLQETSIINDYGIEDEIKRDISCNLGSLNIVNVMESGKFRDSVHSGMDALTVVSDVANIQNAPGVRKANSELHSVGLGVMNLHGYLAKNKIGYESEEAKDFANIFFMMMNFYSIERSMEIAKERGIKYQDFEKSDYANGKYFEFYTTQEFEPQFEKVRELFDGMAIPTSEDWKKLQQDVEQYGLYHAYRLAIAPTQSISYVQNATSSVMPIVDQIERRTYGNAETFYPMPFLSPQTMWYYKSAFNTDQMKLIDLIATIQTHIDQGISTILYVNSEISTRELARLYVYAHYKGLKSLYYTRNKLLSVEECTSCSI</sequence>
<proteinExistence type="inferred from homology"/>
<dbReference type="InterPro" id="IPR013346">
    <property type="entry name" value="NrdE_NrdA_C"/>
</dbReference>
<evidence type="ECO:0000256" key="8">
    <source>
        <dbReference type="ARBA" id="ARBA00023157"/>
    </source>
</evidence>
<dbReference type="InterPro" id="IPR039718">
    <property type="entry name" value="Rrm1"/>
</dbReference>
<dbReference type="Proteomes" id="UP000008816">
    <property type="component" value="Chromosome"/>
</dbReference>
<dbReference type="CDD" id="cd01679">
    <property type="entry name" value="RNR_I"/>
    <property type="match status" value="1"/>
</dbReference>
<evidence type="ECO:0000256" key="10">
    <source>
        <dbReference type="RuleBase" id="RU003410"/>
    </source>
</evidence>
<dbReference type="Gene3D" id="3.20.70.20">
    <property type="match status" value="1"/>
</dbReference>
<dbReference type="Pfam" id="PF00317">
    <property type="entry name" value="Ribonuc_red_lgN"/>
    <property type="match status" value="1"/>
</dbReference>
<dbReference type="SMR" id="Q2G078"/>